<dbReference type="InterPro" id="IPR054828">
    <property type="entry name" value="Vit_B12_bind_prot"/>
</dbReference>
<comment type="caution">
    <text evidence="4">The sequence shown here is derived from an EMBL/GenBank/DDBJ whole genome shotgun (WGS) entry which is preliminary data.</text>
</comment>
<dbReference type="InterPro" id="IPR050902">
    <property type="entry name" value="ABC_Transporter_SBP"/>
</dbReference>
<dbReference type="PROSITE" id="PS50983">
    <property type="entry name" value="FE_B12_PBP"/>
    <property type="match status" value="1"/>
</dbReference>
<proteinExistence type="predicted"/>
<keyword evidence="1 2" id="KW-0732">Signal</keyword>
<evidence type="ECO:0000313" key="5">
    <source>
        <dbReference type="Proteomes" id="UP000678374"/>
    </source>
</evidence>
<evidence type="ECO:0000313" key="4">
    <source>
        <dbReference type="EMBL" id="MBQ0959338.1"/>
    </source>
</evidence>
<gene>
    <name evidence="4" type="ORF">KAK06_10290</name>
</gene>
<feature type="chain" id="PRO_5037785564" evidence="2">
    <location>
        <begin position="23"/>
        <end position="294"/>
    </location>
</feature>
<dbReference type="AlphaFoldDB" id="A0A941BJX5"/>
<dbReference type="SUPFAM" id="SSF53807">
    <property type="entry name" value="Helical backbone' metal receptor"/>
    <property type="match status" value="1"/>
</dbReference>
<dbReference type="PANTHER" id="PTHR30535">
    <property type="entry name" value="VITAMIN B12-BINDING PROTEIN"/>
    <property type="match status" value="1"/>
</dbReference>
<dbReference type="NCBIfam" id="NF038402">
    <property type="entry name" value="TroA_like"/>
    <property type="match status" value="1"/>
</dbReference>
<dbReference type="Proteomes" id="UP000678374">
    <property type="component" value="Unassembled WGS sequence"/>
</dbReference>
<evidence type="ECO:0000256" key="1">
    <source>
        <dbReference type="ARBA" id="ARBA00022729"/>
    </source>
</evidence>
<organism evidence="4 5">
    <name type="scientific">Ideonella aquatica</name>
    <dbReference type="NCBI Taxonomy" id="2824119"/>
    <lineage>
        <taxon>Bacteria</taxon>
        <taxon>Pseudomonadati</taxon>
        <taxon>Pseudomonadota</taxon>
        <taxon>Betaproteobacteria</taxon>
        <taxon>Burkholderiales</taxon>
        <taxon>Sphaerotilaceae</taxon>
        <taxon>Ideonella</taxon>
    </lineage>
</organism>
<dbReference type="PANTHER" id="PTHR30535:SF34">
    <property type="entry name" value="MOLYBDATE-BINDING PROTEIN MOLA"/>
    <property type="match status" value="1"/>
</dbReference>
<dbReference type="Pfam" id="PF01497">
    <property type="entry name" value="Peripla_BP_2"/>
    <property type="match status" value="1"/>
</dbReference>
<name>A0A941BJX5_9BURK</name>
<sequence length="294" mass="31772">MRTMRLLAILWLVGSWAVGAQAAVSALDDEGRTVTLPAPARRIVSVAPHATELLFAAGAGAQVVATVRYGDYPDAAKRLPVVGDANQLDLERIAALKPDLIVVWAHGNSAAQLDRLRALKLPLFHSEPRDLAQIGESLRRLGTLAGTRAAADTAADAYAAELAALRRQYAARPPLRVFYQVWHQPLLTINDRHPIADMIRGCGGVNVFGAEPLLVPTVSPEAVLAARPQVLASSSVETRDDETLSPWRGLARFEPVARQAVVMVPADLISRASPRALQAMRLLCEGFEQVRARR</sequence>
<protein>
    <submittedName>
        <fullName evidence="4">ABC transporter substrate-binding protein</fullName>
    </submittedName>
</protein>
<dbReference type="InterPro" id="IPR002491">
    <property type="entry name" value="ABC_transptr_periplasmic_BD"/>
</dbReference>
<evidence type="ECO:0000256" key="2">
    <source>
        <dbReference type="SAM" id="SignalP"/>
    </source>
</evidence>
<feature type="signal peptide" evidence="2">
    <location>
        <begin position="1"/>
        <end position="22"/>
    </location>
</feature>
<dbReference type="Gene3D" id="3.40.50.1980">
    <property type="entry name" value="Nitrogenase molybdenum iron protein domain"/>
    <property type="match status" value="2"/>
</dbReference>
<keyword evidence="5" id="KW-1185">Reference proteome</keyword>
<feature type="domain" description="Fe/B12 periplasmic-binding" evidence="3">
    <location>
        <begin position="42"/>
        <end position="291"/>
    </location>
</feature>
<accession>A0A941BJX5</accession>
<evidence type="ECO:0000259" key="3">
    <source>
        <dbReference type="PROSITE" id="PS50983"/>
    </source>
</evidence>
<reference evidence="4" key="1">
    <citation type="submission" date="2021-04" db="EMBL/GenBank/DDBJ databases">
        <title>The genome sequence of Ideonella sp. 4Y11.</title>
        <authorList>
            <person name="Liu Y."/>
        </authorList>
    </citation>
    <scope>NUCLEOTIDE SEQUENCE</scope>
    <source>
        <strain evidence="4">4Y11</strain>
    </source>
</reference>
<dbReference type="EMBL" id="JAGQDE010000007">
    <property type="protein sequence ID" value="MBQ0959338.1"/>
    <property type="molecule type" value="Genomic_DNA"/>
</dbReference>